<feature type="compositionally biased region" description="Acidic residues" evidence="1">
    <location>
        <begin position="277"/>
        <end position="286"/>
    </location>
</feature>
<protein>
    <recommendedName>
        <fullName evidence="4">DUF4240 domain-containing protein</fullName>
    </recommendedName>
</protein>
<evidence type="ECO:0000313" key="3">
    <source>
        <dbReference type="Proteomes" id="UP001595823"/>
    </source>
</evidence>
<organism evidence="2 3">
    <name type="scientific">Salininema proteolyticum</name>
    <dbReference type="NCBI Taxonomy" id="1607685"/>
    <lineage>
        <taxon>Bacteria</taxon>
        <taxon>Bacillati</taxon>
        <taxon>Actinomycetota</taxon>
        <taxon>Actinomycetes</taxon>
        <taxon>Glycomycetales</taxon>
        <taxon>Glycomycetaceae</taxon>
        <taxon>Salininema</taxon>
    </lineage>
</organism>
<gene>
    <name evidence="2" type="ORF">ACFPET_19825</name>
</gene>
<dbReference type="Proteomes" id="UP001595823">
    <property type="component" value="Unassembled WGS sequence"/>
</dbReference>
<evidence type="ECO:0000256" key="1">
    <source>
        <dbReference type="SAM" id="MobiDB-lite"/>
    </source>
</evidence>
<accession>A0ABV8U428</accession>
<evidence type="ECO:0000313" key="2">
    <source>
        <dbReference type="EMBL" id="MFC4337450.1"/>
    </source>
</evidence>
<sequence>MVAGTSNGSEAMSVDGLAELLKRHHTDLSVSADPDRHWALIRVLVDHPDPWWQEIGQKLQDGRMDLWEVLASEENRTFVKRSLRLYCEDTQDILALIYSHVAGEPTVLSRERENHPDFDPAHQVDQSLRHQREPETFDFKKNFTPRALHAYLLKRSADDDGTQVHWGLITLLRTHHDEMWRRIGNELESGTISFWDVPLDVEVRAGFDNRDPTTIEVLRIIAQHAAPTAKPVEKPDDWGLAGEEYGGQQVLTSAQHTVEVPDSQAKSDSFWRPRDPDYDEEFDFEHDEPWVDPDARDMWGFKKDDPYDD</sequence>
<comment type="caution">
    <text evidence="2">The sequence shown here is derived from an EMBL/GenBank/DDBJ whole genome shotgun (WGS) entry which is preliminary data.</text>
</comment>
<proteinExistence type="predicted"/>
<dbReference type="EMBL" id="JBHSDK010000033">
    <property type="protein sequence ID" value="MFC4337450.1"/>
    <property type="molecule type" value="Genomic_DNA"/>
</dbReference>
<reference evidence="3" key="1">
    <citation type="journal article" date="2019" name="Int. J. Syst. Evol. Microbiol.">
        <title>The Global Catalogue of Microorganisms (GCM) 10K type strain sequencing project: providing services to taxonomists for standard genome sequencing and annotation.</title>
        <authorList>
            <consortium name="The Broad Institute Genomics Platform"/>
            <consortium name="The Broad Institute Genome Sequencing Center for Infectious Disease"/>
            <person name="Wu L."/>
            <person name="Ma J."/>
        </authorList>
    </citation>
    <scope>NUCLEOTIDE SEQUENCE [LARGE SCALE GENOMIC DNA]</scope>
    <source>
        <strain evidence="3">IBRC-M 10908</strain>
    </source>
</reference>
<feature type="region of interest" description="Disordered" evidence="1">
    <location>
        <begin position="257"/>
        <end position="309"/>
    </location>
</feature>
<name>A0ABV8U428_9ACTN</name>
<evidence type="ECO:0008006" key="4">
    <source>
        <dbReference type="Google" id="ProtNLM"/>
    </source>
</evidence>
<feature type="compositionally biased region" description="Basic and acidic residues" evidence="1">
    <location>
        <begin position="287"/>
        <end position="309"/>
    </location>
</feature>
<keyword evidence="3" id="KW-1185">Reference proteome</keyword>
<dbReference type="RefSeq" id="WP_380624457.1">
    <property type="nucleotide sequence ID" value="NZ_JBHSDK010000033.1"/>
</dbReference>